<sequence>MTNKLLLLLILFIANCSYANDNFEGTYCKVNNKIKIYLKIKKINDSLFYFVLKDYDTTNEDYKQRLIVGTVICSKNRYKLFNADCYPDYNFSFSKKNINTINIGDEYFKMYLTFNDIKGGYIKISDSANVNYEEFKVVMISNNINAAKTPFESLIYDYPSKYSQFKKIKFSKGEKVYTITTVGGFHGSKPLPSDMIRFSLIEIPRLKLRAWINEDELENRFN</sequence>
<proteinExistence type="predicted"/>
<evidence type="ECO:0000313" key="3">
    <source>
        <dbReference type="Proteomes" id="UP001595906"/>
    </source>
</evidence>
<evidence type="ECO:0000256" key="1">
    <source>
        <dbReference type="SAM" id="SignalP"/>
    </source>
</evidence>
<keyword evidence="3" id="KW-1185">Reference proteome</keyword>
<keyword evidence="1" id="KW-0732">Signal</keyword>
<dbReference type="Proteomes" id="UP001595906">
    <property type="component" value="Unassembled WGS sequence"/>
</dbReference>
<name>A0ABV8PWX8_9BACT</name>
<organism evidence="2 3">
    <name type="scientific">Parasediminibacterium paludis</name>
    <dbReference type="NCBI Taxonomy" id="908966"/>
    <lineage>
        <taxon>Bacteria</taxon>
        <taxon>Pseudomonadati</taxon>
        <taxon>Bacteroidota</taxon>
        <taxon>Chitinophagia</taxon>
        <taxon>Chitinophagales</taxon>
        <taxon>Chitinophagaceae</taxon>
        <taxon>Parasediminibacterium</taxon>
    </lineage>
</organism>
<accession>A0ABV8PWX8</accession>
<feature type="signal peptide" evidence="1">
    <location>
        <begin position="1"/>
        <end position="19"/>
    </location>
</feature>
<protein>
    <submittedName>
        <fullName evidence="2">Uncharacterized protein</fullName>
    </submittedName>
</protein>
<dbReference type="EMBL" id="JBHSDC010000008">
    <property type="protein sequence ID" value="MFC4231511.1"/>
    <property type="molecule type" value="Genomic_DNA"/>
</dbReference>
<comment type="caution">
    <text evidence="2">The sequence shown here is derived from an EMBL/GenBank/DDBJ whole genome shotgun (WGS) entry which is preliminary data.</text>
</comment>
<evidence type="ECO:0000313" key="2">
    <source>
        <dbReference type="EMBL" id="MFC4231511.1"/>
    </source>
</evidence>
<feature type="chain" id="PRO_5046438342" evidence="1">
    <location>
        <begin position="20"/>
        <end position="222"/>
    </location>
</feature>
<gene>
    <name evidence="2" type="ORF">ACFOW1_06405</name>
</gene>
<reference evidence="3" key="1">
    <citation type="journal article" date="2019" name="Int. J. Syst. Evol. Microbiol.">
        <title>The Global Catalogue of Microorganisms (GCM) 10K type strain sequencing project: providing services to taxonomists for standard genome sequencing and annotation.</title>
        <authorList>
            <consortium name="The Broad Institute Genomics Platform"/>
            <consortium name="The Broad Institute Genome Sequencing Center for Infectious Disease"/>
            <person name="Wu L."/>
            <person name="Ma J."/>
        </authorList>
    </citation>
    <scope>NUCLEOTIDE SEQUENCE [LARGE SCALE GENOMIC DNA]</scope>
    <source>
        <strain evidence="3">CECT 8010</strain>
    </source>
</reference>
<dbReference type="RefSeq" id="WP_379013013.1">
    <property type="nucleotide sequence ID" value="NZ_JBHSDC010000008.1"/>
</dbReference>